<feature type="compositionally biased region" description="Basic and acidic residues" evidence="1">
    <location>
        <begin position="1"/>
        <end position="28"/>
    </location>
</feature>
<gene>
    <name evidence="2" type="ORF">VHEMI06292</name>
</gene>
<feature type="region of interest" description="Disordered" evidence="1">
    <location>
        <begin position="1"/>
        <end position="139"/>
    </location>
</feature>
<dbReference type="Pfam" id="PF08238">
    <property type="entry name" value="Sel1"/>
    <property type="match status" value="3"/>
</dbReference>
<evidence type="ECO:0000313" key="2">
    <source>
        <dbReference type="EMBL" id="CEJ90512.1"/>
    </source>
</evidence>
<protein>
    <submittedName>
        <fullName evidence="2">Putative Sel1-like protein</fullName>
    </submittedName>
</protein>
<dbReference type="SUPFAM" id="SSF81901">
    <property type="entry name" value="HCP-like"/>
    <property type="match status" value="1"/>
</dbReference>
<sequence length="397" mass="43419">MGLRDMLKKKSDVDEHGPHDKFEERDSGPEFTFIRTDTVSQDIIHVPGGHDQRDSSHLSPGASSKAQSTRRSMDMFRSRSRSRASSVSSHTSHHSSSHKDSTGRRLSQRLHLSRQPESSDLVPDNLPDIAPTDPGDKDALESQWEKRATILAGQNELIRTRSVIDRSPVPPVPPLPPSDSLASLRLDDGRGLRPGGGSLSRSPSASTQVSSKAIDANIQEAIRLHEAGDLKNSTRMFGVLADESGTNNALSQVLYGLALRHGWGCDPDPERAVKYLSAAASNAASVEELALQAGMKKGGAAKGELVLAIFELANCFRQGWGIPRDPVAAKQYYETAANLGDTDAMNEVAWCYLEGFGCKKDKYMSAKYYRLAENAGHKTIGNTWIWKEKYDQPGKKK</sequence>
<dbReference type="HOGENOM" id="CLU_033724_0_0_1"/>
<evidence type="ECO:0000313" key="3">
    <source>
        <dbReference type="Proteomes" id="UP000039046"/>
    </source>
</evidence>
<dbReference type="AlphaFoldDB" id="A0A0A1TKS6"/>
<dbReference type="OrthoDB" id="2148946at2759"/>
<dbReference type="STRING" id="1531966.A0A0A1TKS6"/>
<dbReference type="PANTHER" id="PTHR43628">
    <property type="entry name" value="ACTIVATOR OF C KINASE PROTEIN 1-RELATED"/>
    <property type="match status" value="1"/>
</dbReference>
<dbReference type="GO" id="GO:0010972">
    <property type="term" value="P:negative regulation of G2/M transition of mitotic cell cycle"/>
    <property type="evidence" value="ECO:0007669"/>
    <property type="project" value="TreeGrafter"/>
</dbReference>
<dbReference type="Proteomes" id="UP000039046">
    <property type="component" value="Unassembled WGS sequence"/>
</dbReference>
<dbReference type="SMART" id="SM00671">
    <property type="entry name" value="SEL1"/>
    <property type="match status" value="3"/>
</dbReference>
<dbReference type="InterPro" id="IPR052945">
    <property type="entry name" value="Mitotic_Regulator"/>
</dbReference>
<proteinExistence type="predicted"/>
<dbReference type="InterPro" id="IPR006597">
    <property type="entry name" value="Sel1-like"/>
</dbReference>
<accession>A0A0A1TKS6</accession>
<dbReference type="Gene3D" id="1.25.40.10">
    <property type="entry name" value="Tetratricopeptide repeat domain"/>
    <property type="match status" value="1"/>
</dbReference>
<feature type="compositionally biased region" description="Pro residues" evidence="1">
    <location>
        <begin position="168"/>
        <end position="177"/>
    </location>
</feature>
<dbReference type="EMBL" id="CDHN01000003">
    <property type="protein sequence ID" value="CEJ90512.1"/>
    <property type="molecule type" value="Genomic_DNA"/>
</dbReference>
<dbReference type="FunFam" id="1.25.40.10:FF:001244">
    <property type="entry name" value="HCP-like protein"/>
    <property type="match status" value="1"/>
</dbReference>
<organism evidence="2 3">
    <name type="scientific">[Torrubiella] hemipterigena</name>
    <dbReference type="NCBI Taxonomy" id="1531966"/>
    <lineage>
        <taxon>Eukaryota</taxon>
        <taxon>Fungi</taxon>
        <taxon>Dikarya</taxon>
        <taxon>Ascomycota</taxon>
        <taxon>Pezizomycotina</taxon>
        <taxon>Sordariomycetes</taxon>
        <taxon>Hypocreomycetidae</taxon>
        <taxon>Hypocreales</taxon>
        <taxon>Clavicipitaceae</taxon>
        <taxon>Clavicipitaceae incertae sedis</taxon>
        <taxon>'Torrubiella' clade</taxon>
    </lineage>
</organism>
<dbReference type="GO" id="GO:0032153">
    <property type="term" value="C:cell division site"/>
    <property type="evidence" value="ECO:0007669"/>
    <property type="project" value="TreeGrafter"/>
</dbReference>
<name>A0A0A1TKS6_9HYPO</name>
<dbReference type="PANTHER" id="PTHR43628:SF1">
    <property type="entry name" value="CHITIN SYNTHASE REGULATORY FACTOR 2-RELATED"/>
    <property type="match status" value="1"/>
</dbReference>
<reference evidence="2 3" key="1">
    <citation type="journal article" date="2015" name="Genome Announc.">
        <title>Draft Genome Sequence and Gene Annotation of the Entomopathogenic Fungus Verticillium hemipterigenum.</title>
        <authorList>
            <person name="Horn F."/>
            <person name="Habel A."/>
            <person name="Scharf D.H."/>
            <person name="Dworschak J."/>
            <person name="Brakhage A.A."/>
            <person name="Guthke R."/>
            <person name="Hertweck C."/>
            <person name="Linde J."/>
        </authorList>
    </citation>
    <scope>NUCLEOTIDE SEQUENCE [LARGE SCALE GENOMIC DNA]</scope>
</reference>
<keyword evidence="3" id="KW-1185">Reference proteome</keyword>
<evidence type="ECO:0000256" key="1">
    <source>
        <dbReference type="SAM" id="MobiDB-lite"/>
    </source>
</evidence>
<dbReference type="InterPro" id="IPR011990">
    <property type="entry name" value="TPR-like_helical_dom_sf"/>
</dbReference>
<feature type="compositionally biased region" description="Polar residues" evidence="1">
    <location>
        <begin position="57"/>
        <end position="67"/>
    </location>
</feature>
<feature type="region of interest" description="Disordered" evidence="1">
    <location>
        <begin position="162"/>
        <end position="211"/>
    </location>
</feature>